<dbReference type="RefSeq" id="WP_344597948.1">
    <property type="nucleotide sequence ID" value="NZ_BAAARW010000045.1"/>
</dbReference>
<keyword evidence="6" id="KW-1185">Reference proteome</keyword>
<dbReference type="EMBL" id="BAAARW010000045">
    <property type="protein sequence ID" value="GAA2456775.1"/>
    <property type="molecule type" value="Genomic_DNA"/>
</dbReference>
<dbReference type="InterPro" id="IPR036271">
    <property type="entry name" value="Tet_transcr_reg_TetR-rel_C_sf"/>
</dbReference>
<gene>
    <name evidence="5" type="ORF">GCM10010191_90290</name>
</gene>
<comment type="caution">
    <text evidence="5">The sequence shown here is derived from an EMBL/GenBank/DDBJ whole genome shotgun (WGS) entry which is preliminary data.</text>
</comment>
<evidence type="ECO:0000313" key="6">
    <source>
        <dbReference type="Proteomes" id="UP001501231"/>
    </source>
</evidence>
<feature type="domain" description="HTH tetR-type" evidence="4">
    <location>
        <begin position="22"/>
        <end position="82"/>
    </location>
</feature>
<dbReference type="Proteomes" id="UP001501231">
    <property type="component" value="Unassembled WGS sequence"/>
</dbReference>
<dbReference type="InterPro" id="IPR023772">
    <property type="entry name" value="DNA-bd_HTH_TetR-type_CS"/>
</dbReference>
<sequence length="202" mass="22271">MLDRLELANAGETRPRPKRDRNATRQRLLEAARDLFGEHGYDGVTVRMIAAAADANVALVHRYFGSKAALFAEVLEGDFVIQRVIAGVGDPEPLHLRLARHFVRQAQRGPASPIPRMLDRSVGNEEVRRILAEQTERLIVDPLVAQLPGPDARVRAMLAVTIIMGGGPVRRTLGLDDLRGADPEELTERVAAMFETALAPFR</sequence>
<dbReference type="PROSITE" id="PS50977">
    <property type="entry name" value="HTH_TETR_2"/>
    <property type="match status" value="1"/>
</dbReference>
<dbReference type="PANTHER" id="PTHR30055">
    <property type="entry name" value="HTH-TYPE TRANSCRIPTIONAL REGULATOR RUTR"/>
    <property type="match status" value="1"/>
</dbReference>
<dbReference type="InterPro" id="IPR050109">
    <property type="entry name" value="HTH-type_TetR-like_transc_reg"/>
</dbReference>
<evidence type="ECO:0000256" key="1">
    <source>
        <dbReference type="ARBA" id="ARBA00023125"/>
    </source>
</evidence>
<feature type="DNA-binding region" description="H-T-H motif" evidence="2">
    <location>
        <begin position="45"/>
        <end position="64"/>
    </location>
</feature>
<organism evidence="5 6">
    <name type="scientific">Actinomadura vinacea</name>
    <dbReference type="NCBI Taxonomy" id="115336"/>
    <lineage>
        <taxon>Bacteria</taxon>
        <taxon>Bacillati</taxon>
        <taxon>Actinomycetota</taxon>
        <taxon>Actinomycetes</taxon>
        <taxon>Streptosporangiales</taxon>
        <taxon>Thermomonosporaceae</taxon>
        <taxon>Actinomadura</taxon>
    </lineage>
</organism>
<dbReference type="PRINTS" id="PR00455">
    <property type="entry name" value="HTHTETR"/>
</dbReference>
<proteinExistence type="predicted"/>
<dbReference type="Gene3D" id="1.10.357.10">
    <property type="entry name" value="Tetracycline Repressor, domain 2"/>
    <property type="match status" value="1"/>
</dbReference>
<keyword evidence="1 2" id="KW-0238">DNA-binding</keyword>
<evidence type="ECO:0000259" key="4">
    <source>
        <dbReference type="PROSITE" id="PS50977"/>
    </source>
</evidence>
<dbReference type="InterPro" id="IPR009057">
    <property type="entry name" value="Homeodomain-like_sf"/>
</dbReference>
<feature type="region of interest" description="Disordered" evidence="3">
    <location>
        <begin position="1"/>
        <end position="23"/>
    </location>
</feature>
<dbReference type="PANTHER" id="PTHR30055:SF235">
    <property type="entry name" value="TRANSCRIPTIONAL REGULATORY PROTEIN"/>
    <property type="match status" value="1"/>
</dbReference>
<dbReference type="PROSITE" id="PS01081">
    <property type="entry name" value="HTH_TETR_1"/>
    <property type="match status" value="1"/>
</dbReference>
<dbReference type="Pfam" id="PF00440">
    <property type="entry name" value="TetR_N"/>
    <property type="match status" value="1"/>
</dbReference>
<accession>A0ABP5XI54</accession>
<dbReference type="InterPro" id="IPR041678">
    <property type="entry name" value="TetR_C_16"/>
</dbReference>
<dbReference type="InterPro" id="IPR001647">
    <property type="entry name" value="HTH_TetR"/>
</dbReference>
<name>A0ABP5XI54_9ACTN</name>
<evidence type="ECO:0000313" key="5">
    <source>
        <dbReference type="EMBL" id="GAA2456775.1"/>
    </source>
</evidence>
<reference evidence="6" key="1">
    <citation type="journal article" date="2019" name="Int. J. Syst. Evol. Microbiol.">
        <title>The Global Catalogue of Microorganisms (GCM) 10K type strain sequencing project: providing services to taxonomists for standard genome sequencing and annotation.</title>
        <authorList>
            <consortium name="The Broad Institute Genomics Platform"/>
            <consortium name="The Broad Institute Genome Sequencing Center for Infectious Disease"/>
            <person name="Wu L."/>
            <person name="Ma J."/>
        </authorList>
    </citation>
    <scope>NUCLEOTIDE SEQUENCE [LARGE SCALE GENOMIC DNA]</scope>
    <source>
        <strain evidence="6">JCM 3325</strain>
    </source>
</reference>
<evidence type="ECO:0000256" key="3">
    <source>
        <dbReference type="SAM" id="MobiDB-lite"/>
    </source>
</evidence>
<protein>
    <submittedName>
        <fullName evidence="5">TetR/AcrR family transcriptional regulator</fullName>
    </submittedName>
</protein>
<dbReference type="SUPFAM" id="SSF48498">
    <property type="entry name" value="Tetracyclin repressor-like, C-terminal domain"/>
    <property type="match status" value="1"/>
</dbReference>
<dbReference type="SUPFAM" id="SSF46689">
    <property type="entry name" value="Homeodomain-like"/>
    <property type="match status" value="1"/>
</dbReference>
<dbReference type="Gene3D" id="1.10.10.60">
    <property type="entry name" value="Homeodomain-like"/>
    <property type="match status" value="1"/>
</dbReference>
<evidence type="ECO:0000256" key="2">
    <source>
        <dbReference type="PROSITE-ProRule" id="PRU00335"/>
    </source>
</evidence>
<dbReference type="Pfam" id="PF17920">
    <property type="entry name" value="TetR_C_16"/>
    <property type="match status" value="1"/>
</dbReference>